<reference evidence="1 2" key="1">
    <citation type="journal article" date="2020" name="ISME J.">
        <title>Uncovering the hidden diversity of litter-decomposition mechanisms in mushroom-forming fungi.</title>
        <authorList>
            <person name="Floudas D."/>
            <person name="Bentzer J."/>
            <person name="Ahren D."/>
            <person name="Johansson T."/>
            <person name="Persson P."/>
            <person name="Tunlid A."/>
        </authorList>
    </citation>
    <scope>NUCLEOTIDE SEQUENCE [LARGE SCALE GENOMIC DNA]</scope>
    <source>
        <strain evidence="1 2">CBS 661.87</strain>
    </source>
</reference>
<protein>
    <recommendedName>
        <fullName evidence="3">AB hydrolase-1 domain-containing protein</fullName>
    </recommendedName>
</protein>
<dbReference type="OrthoDB" id="3251587at2759"/>
<accession>A0A8H5HRX6</accession>
<dbReference type="SUPFAM" id="SSF53474">
    <property type="entry name" value="alpha/beta-Hydrolases"/>
    <property type="match status" value="1"/>
</dbReference>
<comment type="caution">
    <text evidence="1">The sequence shown here is derived from an EMBL/GenBank/DDBJ whole genome shotgun (WGS) entry which is preliminary data.</text>
</comment>
<sequence>MASETLAAGPGVELSYIDTGAPSTSSLYTTVIALHGMCFNNQIFERILPVACKKGVRFVAPNRRTFPGSTALSPEELNLIMSGGPEEKKDAEIQALGHQIALFIDNFIQKYNIPPISEDGRSGGIVFLAWSLGCTFAFATIASSLTLPAEVRDRLASRIRSLILYDPAPSILGLPNPEQNWAPLIDTTIPQELRLIAFGQWVTGYFEHGDLSKRDLSSLSWVIPSNNRVPTIYNISKDKLNEMGSFGLDAVPDLMLLINFVDQLKNAYRKTCYDAEIIKTFPAMKVTLLTSDTTPAFGPAGMWAMQDDEKENGGTRPVNYKIVSGINHFWHWEDPESAFDGFMALS</sequence>
<dbReference type="AlphaFoldDB" id="A0A8H5HRX6"/>
<evidence type="ECO:0000313" key="1">
    <source>
        <dbReference type="EMBL" id="KAF5388382.1"/>
    </source>
</evidence>
<dbReference type="Gene3D" id="3.40.50.1820">
    <property type="entry name" value="alpha/beta hydrolase"/>
    <property type="match status" value="1"/>
</dbReference>
<gene>
    <name evidence="1" type="ORF">D9615_000797</name>
</gene>
<organism evidence="1 2">
    <name type="scientific">Tricholomella constricta</name>
    <dbReference type="NCBI Taxonomy" id="117010"/>
    <lineage>
        <taxon>Eukaryota</taxon>
        <taxon>Fungi</taxon>
        <taxon>Dikarya</taxon>
        <taxon>Basidiomycota</taxon>
        <taxon>Agaricomycotina</taxon>
        <taxon>Agaricomycetes</taxon>
        <taxon>Agaricomycetidae</taxon>
        <taxon>Agaricales</taxon>
        <taxon>Tricholomatineae</taxon>
        <taxon>Lyophyllaceae</taxon>
        <taxon>Tricholomella</taxon>
    </lineage>
</organism>
<dbReference type="EMBL" id="JAACJP010000001">
    <property type="protein sequence ID" value="KAF5388382.1"/>
    <property type="molecule type" value="Genomic_DNA"/>
</dbReference>
<evidence type="ECO:0008006" key="3">
    <source>
        <dbReference type="Google" id="ProtNLM"/>
    </source>
</evidence>
<name>A0A8H5HRX6_9AGAR</name>
<evidence type="ECO:0000313" key="2">
    <source>
        <dbReference type="Proteomes" id="UP000565441"/>
    </source>
</evidence>
<dbReference type="Proteomes" id="UP000565441">
    <property type="component" value="Unassembled WGS sequence"/>
</dbReference>
<dbReference type="InterPro" id="IPR029058">
    <property type="entry name" value="AB_hydrolase_fold"/>
</dbReference>
<keyword evidence="2" id="KW-1185">Reference proteome</keyword>
<proteinExistence type="predicted"/>